<dbReference type="EMBL" id="CAMPGE010015261">
    <property type="protein sequence ID" value="CAI2373894.1"/>
    <property type="molecule type" value="Genomic_DNA"/>
</dbReference>
<keyword evidence="2" id="KW-1185">Reference proteome</keyword>
<evidence type="ECO:0000313" key="2">
    <source>
        <dbReference type="Proteomes" id="UP001295684"/>
    </source>
</evidence>
<gene>
    <name evidence="1" type="ORF">ECRASSUSDP1_LOCUS15243</name>
</gene>
<dbReference type="AlphaFoldDB" id="A0AAD2CXG5"/>
<organism evidence="1 2">
    <name type="scientific">Euplotes crassus</name>
    <dbReference type="NCBI Taxonomy" id="5936"/>
    <lineage>
        <taxon>Eukaryota</taxon>
        <taxon>Sar</taxon>
        <taxon>Alveolata</taxon>
        <taxon>Ciliophora</taxon>
        <taxon>Intramacronucleata</taxon>
        <taxon>Spirotrichea</taxon>
        <taxon>Hypotrichia</taxon>
        <taxon>Euplotida</taxon>
        <taxon>Euplotidae</taxon>
        <taxon>Moneuplotes</taxon>
    </lineage>
</organism>
<accession>A0AAD2CXG5</accession>
<sequence>MISYHLKGFYYSRSCFSSVLTIRVFLEKSLSHSCLKIVDGLSFREEFCVDIRKTLKIA</sequence>
<name>A0AAD2CXG5_EUPCR</name>
<proteinExistence type="predicted"/>
<reference evidence="1" key="1">
    <citation type="submission" date="2023-07" db="EMBL/GenBank/DDBJ databases">
        <authorList>
            <consortium name="AG Swart"/>
            <person name="Singh M."/>
            <person name="Singh A."/>
            <person name="Seah K."/>
            <person name="Emmerich C."/>
        </authorList>
    </citation>
    <scope>NUCLEOTIDE SEQUENCE</scope>
    <source>
        <strain evidence="1">DP1</strain>
    </source>
</reference>
<dbReference type="Proteomes" id="UP001295684">
    <property type="component" value="Unassembled WGS sequence"/>
</dbReference>
<protein>
    <submittedName>
        <fullName evidence="1">Uncharacterized protein</fullName>
    </submittedName>
</protein>
<comment type="caution">
    <text evidence="1">The sequence shown here is derived from an EMBL/GenBank/DDBJ whole genome shotgun (WGS) entry which is preliminary data.</text>
</comment>
<evidence type="ECO:0000313" key="1">
    <source>
        <dbReference type="EMBL" id="CAI2373894.1"/>
    </source>
</evidence>